<reference evidence="1" key="1">
    <citation type="submission" date="2017-07" db="EMBL/GenBank/DDBJ databases">
        <authorList>
            <person name="Mikheyev A."/>
            <person name="Grau M."/>
        </authorList>
    </citation>
    <scope>NUCLEOTIDE SEQUENCE</scope>
    <source>
        <tissue evidence="1">Venom_gland</tissue>
    </source>
</reference>
<dbReference type="AlphaFoldDB" id="A0A2D4I9H4"/>
<proteinExistence type="predicted"/>
<dbReference type="EMBL" id="IACK01085761">
    <property type="protein sequence ID" value="LAA80867.1"/>
    <property type="molecule type" value="Transcribed_RNA"/>
</dbReference>
<accession>A0A2D4I9H4</accession>
<organism evidence="1">
    <name type="scientific">Micrurus lemniscatus lemniscatus</name>
    <dbReference type="NCBI Taxonomy" id="129467"/>
    <lineage>
        <taxon>Eukaryota</taxon>
        <taxon>Metazoa</taxon>
        <taxon>Chordata</taxon>
        <taxon>Craniata</taxon>
        <taxon>Vertebrata</taxon>
        <taxon>Euteleostomi</taxon>
        <taxon>Lepidosauria</taxon>
        <taxon>Squamata</taxon>
        <taxon>Bifurcata</taxon>
        <taxon>Unidentata</taxon>
        <taxon>Episquamata</taxon>
        <taxon>Toxicofera</taxon>
        <taxon>Serpentes</taxon>
        <taxon>Colubroidea</taxon>
        <taxon>Elapidae</taxon>
        <taxon>Elapinae</taxon>
        <taxon>Micrurus</taxon>
    </lineage>
</organism>
<evidence type="ECO:0000313" key="1">
    <source>
        <dbReference type="EMBL" id="LAA80867.1"/>
    </source>
</evidence>
<name>A0A2D4I9H4_MICLE</name>
<protein>
    <submittedName>
        <fullName evidence="1">Uncharacterized protein</fullName>
    </submittedName>
</protein>
<sequence>MEVSNMLTQFIFAVSHALLSKTNGMGDSSSAVAMMPDRCYDSCAIKHHPVIKLTCTHLKAKVRNTLFWLSSISEMAVIQKYSRSFSLKLAFLKFSFQEKNMAAGKNLAKYF</sequence>
<reference evidence="1" key="2">
    <citation type="submission" date="2017-11" db="EMBL/GenBank/DDBJ databases">
        <title>Coralsnake Venomics: Analyses of Venom Gland Transcriptomes and Proteomes of Six Brazilian Taxa.</title>
        <authorList>
            <person name="Aird S.D."/>
            <person name="Jorge da Silva N."/>
            <person name="Qiu L."/>
            <person name="Villar-Briones A."/>
            <person name="Aparecida-Saddi V."/>
            <person name="Campos-Telles M.P."/>
            <person name="Grau M."/>
            <person name="Mikheyev A.S."/>
        </authorList>
    </citation>
    <scope>NUCLEOTIDE SEQUENCE</scope>
    <source>
        <tissue evidence="1">Venom_gland</tissue>
    </source>
</reference>